<gene>
    <name evidence="7" type="ORF">M0811_05799</name>
</gene>
<dbReference type="InterPro" id="IPR042561">
    <property type="entry name" value="Exo84_C_1"/>
</dbReference>
<evidence type="ECO:0000256" key="2">
    <source>
        <dbReference type="ARBA" id="ARBA00022448"/>
    </source>
</evidence>
<feature type="domain" description="Exocyst component Exo84 C-terminal" evidence="6">
    <location>
        <begin position="272"/>
        <end position="492"/>
    </location>
</feature>
<organism evidence="7 8">
    <name type="scientific">Anaeramoeba ignava</name>
    <name type="common">Anaerobic marine amoeba</name>
    <dbReference type="NCBI Taxonomy" id="1746090"/>
    <lineage>
        <taxon>Eukaryota</taxon>
        <taxon>Metamonada</taxon>
        <taxon>Anaeramoebidae</taxon>
        <taxon>Anaeramoeba</taxon>
    </lineage>
</organism>
<accession>A0A9Q0LTM6</accession>
<evidence type="ECO:0000313" key="7">
    <source>
        <dbReference type="EMBL" id="KAJ5077700.1"/>
    </source>
</evidence>
<dbReference type="Gene3D" id="1.20.58.1210">
    <property type="entry name" value="Exo84p, N-terminal helical domain"/>
    <property type="match status" value="1"/>
</dbReference>
<evidence type="ECO:0000256" key="4">
    <source>
        <dbReference type="ARBA" id="ARBA00022927"/>
    </source>
</evidence>
<dbReference type="Pfam" id="PF08700">
    <property type="entry name" value="VPS51_Exo84_N"/>
    <property type="match status" value="1"/>
</dbReference>
<dbReference type="PANTHER" id="PTHR21426">
    <property type="entry name" value="EXOCYST COMPLEX COMPONENT 8"/>
    <property type="match status" value="1"/>
</dbReference>
<evidence type="ECO:0000256" key="5">
    <source>
        <dbReference type="SAM" id="MobiDB-lite"/>
    </source>
</evidence>
<dbReference type="EMBL" id="JAPDFW010000057">
    <property type="protein sequence ID" value="KAJ5077700.1"/>
    <property type="molecule type" value="Genomic_DNA"/>
</dbReference>
<keyword evidence="8" id="KW-1185">Reference proteome</keyword>
<dbReference type="OrthoDB" id="642193at2759"/>
<dbReference type="Proteomes" id="UP001149090">
    <property type="component" value="Unassembled WGS sequence"/>
</dbReference>
<dbReference type="InterPro" id="IPR033961">
    <property type="entry name" value="Exo84"/>
</dbReference>
<feature type="compositionally biased region" description="Basic residues" evidence="5">
    <location>
        <begin position="116"/>
        <end position="125"/>
    </location>
</feature>
<dbReference type="GO" id="GO:0000145">
    <property type="term" value="C:exocyst"/>
    <property type="evidence" value="ECO:0007669"/>
    <property type="project" value="InterPro"/>
</dbReference>
<dbReference type="Gene3D" id="1.20.58.1220">
    <property type="entry name" value="Exo84p, C-terminal helical domain"/>
    <property type="match status" value="1"/>
</dbReference>
<dbReference type="GO" id="GO:0006893">
    <property type="term" value="P:Golgi to plasma membrane transport"/>
    <property type="evidence" value="ECO:0007669"/>
    <property type="project" value="TreeGrafter"/>
</dbReference>
<evidence type="ECO:0000259" key="6">
    <source>
        <dbReference type="Pfam" id="PF16528"/>
    </source>
</evidence>
<sequence>MLMHNRINFREKPANKTPTELMKEMRQESLIELIENPEKTSNEFQKSLQNERLQINENLNETIFTFGAHQRSYDLPKVLNIITQNIESGGIERKQMEREKEEKKHDENNEIEKTQGKKKTKKRTEKKKEQKIDKKKKKFVASKKVVELTRKFRQQQFDPVHTTREYCRQNNETKIEKTLNILAEKREQASQRLREKVLENYQSFIQTSNVISQMENDLQIMHKLLEENVSNVKEMEIFTTYEHTFNNLELIPLFAEKKNELLQREISAKLVWIFNSPQRLKLSIKQRNFQNCVDLIEKVLDVLNKNSNLQRIQLVKTHKDHVQPDELSKPKFFVEIFKRKIEKKREKLCKVLYATLNSPAINKQESRECLSLLVRLGKSEEAQNFFLESRRELITKKIKEIQFEGDLLIYVSELSKRVFVALRQTCEDFRSSFVFKPTFSSLIIWLTQEIERLISILYRQLHHTNNFQIIIECVGIVNRYHHLTLQNIGIDISFLFPQYFFPLIATSLSGYVDRIKNTFSKLVAEEQWVSKELILQRKEANVLQQTNEKRNTSEIPSNTPTSVIIKLSHSAREFYTYINNFVADVSEIVSIELYSHVINSVVELFNFYISLLNKKMFQYISSDIRDAITIISNSLNIFSDLLPRVIDRFEHLLKRPANQLNALIHQLSQKHYQMIESFSQHFARVLVSSDSFRELMATNYYAKTVDLESAVPSKTITDAMIAIFSLPTKFERSNLSIEMIDEIVSLCIYEITEIYANEAKDWEKFKHIVFYEGGLQQIVLDMQFIRRCSRFLDNKKILENITQVTKSAIISYCKMNKTDPQSVLQPEIWFSSRLDAFVSNNQFLSRSRYLENPRNRKKKKNK</sequence>
<keyword evidence="4" id="KW-0653">Protein transport</keyword>
<comment type="caution">
    <text evidence="7">The sequence shown here is derived from an EMBL/GenBank/DDBJ whole genome shotgun (WGS) entry which is preliminary data.</text>
</comment>
<keyword evidence="2" id="KW-0813">Transport</keyword>
<feature type="region of interest" description="Disordered" evidence="5">
    <location>
        <begin position="90"/>
        <end position="136"/>
    </location>
</feature>
<keyword evidence="3" id="KW-0268">Exocytosis</keyword>
<dbReference type="GO" id="GO:0006887">
    <property type="term" value="P:exocytosis"/>
    <property type="evidence" value="ECO:0007669"/>
    <property type="project" value="UniProtKB-KW"/>
</dbReference>
<dbReference type="AlphaFoldDB" id="A0A9Q0LTM6"/>
<dbReference type="InterPro" id="IPR016159">
    <property type="entry name" value="Cullin_repeat-like_dom_sf"/>
</dbReference>
<evidence type="ECO:0000256" key="1">
    <source>
        <dbReference type="ARBA" id="ARBA00007210"/>
    </source>
</evidence>
<dbReference type="Pfam" id="PF16528">
    <property type="entry name" value="Exo84_C"/>
    <property type="match status" value="1"/>
</dbReference>
<comment type="similarity">
    <text evidence="1">Belongs to the EXO84 family.</text>
</comment>
<dbReference type="GO" id="GO:0015031">
    <property type="term" value="P:protein transport"/>
    <property type="evidence" value="ECO:0007669"/>
    <property type="project" value="UniProtKB-KW"/>
</dbReference>
<protein>
    <submittedName>
        <fullName evidence="7">Exocyst complex component 8</fullName>
    </submittedName>
</protein>
<dbReference type="InterPro" id="IPR042560">
    <property type="entry name" value="Exo84_C_2"/>
</dbReference>
<feature type="compositionally biased region" description="Basic and acidic residues" evidence="5">
    <location>
        <begin position="90"/>
        <end position="115"/>
    </location>
</feature>
<evidence type="ECO:0000313" key="8">
    <source>
        <dbReference type="Proteomes" id="UP001149090"/>
    </source>
</evidence>
<dbReference type="OMA" id="KQNRMPE"/>
<dbReference type="PANTHER" id="PTHR21426:SF12">
    <property type="entry name" value="EXOCYST COMPLEX COMPONENT 8"/>
    <property type="match status" value="1"/>
</dbReference>
<name>A0A9Q0LTM6_ANAIG</name>
<proteinExistence type="inferred from homology"/>
<evidence type="ECO:0000256" key="3">
    <source>
        <dbReference type="ARBA" id="ARBA00022483"/>
    </source>
</evidence>
<dbReference type="InterPro" id="IPR032403">
    <property type="entry name" value="Exo84_C"/>
</dbReference>
<reference evidence="7" key="1">
    <citation type="submission" date="2022-10" db="EMBL/GenBank/DDBJ databases">
        <title>Novel sulphate-reducing endosymbionts in the free-living metamonad Anaeramoeba.</title>
        <authorList>
            <person name="Jerlstrom-Hultqvist J."/>
            <person name="Cepicka I."/>
            <person name="Gallot-Lavallee L."/>
            <person name="Salas-Leiva D."/>
            <person name="Curtis B.A."/>
            <person name="Zahonova K."/>
            <person name="Pipaliya S."/>
            <person name="Dacks J."/>
            <person name="Roger A.J."/>
        </authorList>
    </citation>
    <scope>NUCLEOTIDE SEQUENCE</scope>
    <source>
        <strain evidence="7">BMAN</strain>
    </source>
</reference>
<dbReference type="SUPFAM" id="SSF74788">
    <property type="entry name" value="Cullin repeat-like"/>
    <property type="match status" value="1"/>
</dbReference>